<evidence type="ECO:0000313" key="4">
    <source>
        <dbReference type="EMBL" id="HHR48087.1"/>
    </source>
</evidence>
<dbReference type="GO" id="GO:0005829">
    <property type="term" value="C:cytosol"/>
    <property type="evidence" value="ECO:0007669"/>
    <property type="project" value="TreeGrafter"/>
</dbReference>
<dbReference type="AlphaFoldDB" id="A0A7V5XYX4"/>
<name>A0A7V5XYX4_UNCW3</name>
<evidence type="ECO:0000256" key="1">
    <source>
        <dbReference type="ARBA" id="ARBA00009091"/>
    </source>
</evidence>
<dbReference type="Gene3D" id="3.30.910.20">
    <property type="entry name" value="Skp domain"/>
    <property type="match status" value="1"/>
</dbReference>
<reference evidence="4" key="1">
    <citation type="journal article" date="2020" name="mSystems">
        <title>Genome- and Community-Level Interaction Insights into Carbon Utilization and Element Cycling Functions of Hydrothermarchaeota in Hydrothermal Sediment.</title>
        <authorList>
            <person name="Zhou Z."/>
            <person name="Liu Y."/>
            <person name="Xu W."/>
            <person name="Pan J."/>
            <person name="Luo Z.H."/>
            <person name="Li M."/>
        </authorList>
    </citation>
    <scope>NUCLEOTIDE SEQUENCE [LARGE SCALE GENOMIC DNA]</scope>
    <source>
        <strain evidence="4">SpSt-791</strain>
    </source>
</reference>
<dbReference type="InterPro" id="IPR005632">
    <property type="entry name" value="Chaperone_Skp"/>
</dbReference>
<accession>A0A7V5XYX4</accession>
<comment type="similarity">
    <text evidence="1">Belongs to the Skp family.</text>
</comment>
<dbReference type="GO" id="GO:0051082">
    <property type="term" value="F:unfolded protein binding"/>
    <property type="evidence" value="ECO:0007669"/>
    <property type="project" value="InterPro"/>
</dbReference>
<dbReference type="SUPFAM" id="SSF111384">
    <property type="entry name" value="OmpH-like"/>
    <property type="match status" value="1"/>
</dbReference>
<keyword evidence="3" id="KW-0175">Coiled coil</keyword>
<sequence length="310" mass="35869">MVYFLIFLNFLIFKEVKIAYVDMDKILKEYQGANEVWQKLQKDIDEWEKEGDSLKNLINKSKEELEIKKLMLSEEGLKIELEKISNLEKRYNDFLYEIWGKGGRLERRQKELLSPISEKISEVIKKIAESEGITMVLDASGAKILYAEPELDITQLVLQELNKEYAKKEGVVTKEISVGILYFYESEARAKESKLGDYFYSNLFDFLKRNPNIKLATEKDIEDALARHNLKRGDKVERNTAFLIGQELSLDYIVYGTVSMSGKKIICEVKIVDIKNNNDIPVGKAEGGNREETLGRLNDLIGRAFYRLIR</sequence>
<evidence type="ECO:0000256" key="2">
    <source>
        <dbReference type="ARBA" id="ARBA00022729"/>
    </source>
</evidence>
<gene>
    <name evidence="4" type="ORF">ENV79_00355</name>
</gene>
<dbReference type="PANTHER" id="PTHR35089">
    <property type="entry name" value="CHAPERONE PROTEIN SKP"/>
    <property type="match status" value="1"/>
</dbReference>
<dbReference type="PANTHER" id="PTHR35089:SF1">
    <property type="entry name" value="CHAPERONE PROTEIN SKP"/>
    <property type="match status" value="1"/>
</dbReference>
<keyword evidence="2" id="KW-0732">Signal</keyword>
<dbReference type="GO" id="GO:0050821">
    <property type="term" value="P:protein stabilization"/>
    <property type="evidence" value="ECO:0007669"/>
    <property type="project" value="TreeGrafter"/>
</dbReference>
<dbReference type="EMBL" id="DTHS01000005">
    <property type="protein sequence ID" value="HHR48087.1"/>
    <property type="molecule type" value="Genomic_DNA"/>
</dbReference>
<feature type="coiled-coil region" evidence="3">
    <location>
        <begin position="30"/>
        <end position="64"/>
    </location>
</feature>
<dbReference type="InterPro" id="IPR024930">
    <property type="entry name" value="Skp_dom_sf"/>
</dbReference>
<evidence type="ECO:0000256" key="3">
    <source>
        <dbReference type="SAM" id="Coils"/>
    </source>
</evidence>
<organism evidence="4">
    <name type="scientific">candidate division WOR-3 bacterium</name>
    <dbReference type="NCBI Taxonomy" id="2052148"/>
    <lineage>
        <taxon>Bacteria</taxon>
        <taxon>Bacteria division WOR-3</taxon>
    </lineage>
</organism>
<dbReference type="SMART" id="SM00935">
    <property type="entry name" value="OmpH"/>
    <property type="match status" value="1"/>
</dbReference>
<protein>
    <submittedName>
        <fullName evidence="4">OmpH family outer membrane protein</fullName>
    </submittedName>
</protein>
<dbReference type="Gene3D" id="3.40.50.10610">
    <property type="entry name" value="ABC-type transport auxiliary lipoprotein component"/>
    <property type="match status" value="1"/>
</dbReference>
<dbReference type="Pfam" id="PF03938">
    <property type="entry name" value="OmpH"/>
    <property type="match status" value="1"/>
</dbReference>
<comment type="caution">
    <text evidence="4">The sequence shown here is derived from an EMBL/GenBank/DDBJ whole genome shotgun (WGS) entry which is preliminary data.</text>
</comment>
<proteinExistence type="inferred from homology"/>